<dbReference type="EMBL" id="LDTB01000050">
    <property type="protein sequence ID" value="KTT70599.1"/>
    <property type="molecule type" value="Genomic_DNA"/>
</dbReference>
<dbReference type="GO" id="GO:0003700">
    <property type="term" value="F:DNA-binding transcription factor activity"/>
    <property type="evidence" value="ECO:0007669"/>
    <property type="project" value="TreeGrafter"/>
</dbReference>
<dbReference type="Pfam" id="PF00027">
    <property type="entry name" value="cNMP_binding"/>
    <property type="match status" value="1"/>
</dbReference>
<dbReference type="RefSeq" id="WP_241491929.1">
    <property type="nucleotide sequence ID" value="NZ_LDTB01000050.1"/>
</dbReference>
<dbReference type="CDD" id="cd00038">
    <property type="entry name" value="CAP_ED"/>
    <property type="match status" value="1"/>
</dbReference>
<evidence type="ECO:0000256" key="3">
    <source>
        <dbReference type="ARBA" id="ARBA00023163"/>
    </source>
</evidence>
<dbReference type="Gene3D" id="2.60.120.10">
    <property type="entry name" value="Jelly Rolls"/>
    <property type="match status" value="1"/>
</dbReference>
<dbReference type="GO" id="GO:0005829">
    <property type="term" value="C:cytosol"/>
    <property type="evidence" value="ECO:0007669"/>
    <property type="project" value="TreeGrafter"/>
</dbReference>
<dbReference type="PATRIC" id="fig|869719.3.peg.2377"/>
<feature type="domain" description="HTH crp-type" evidence="4">
    <location>
        <begin position="146"/>
        <end position="220"/>
    </location>
</feature>
<dbReference type="Pfam" id="PF13545">
    <property type="entry name" value="HTH_Crp_2"/>
    <property type="match status" value="1"/>
</dbReference>
<keyword evidence="2" id="KW-0238">DNA-binding</keyword>
<dbReference type="SMART" id="SM00100">
    <property type="entry name" value="cNMP"/>
    <property type="match status" value="1"/>
</dbReference>
<dbReference type="InterPro" id="IPR036388">
    <property type="entry name" value="WH-like_DNA-bd_sf"/>
</dbReference>
<organism evidence="5 6">
    <name type="scientific">Sphingomonas endophytica</name>
    <dbReference type="NCBI Taxonomy" id="869719"/>
    <lineage>
        <taxon>Bacteria</taxon>
        <taxon>Pseudomonadati</taxon>
        <taxon>Pseudomonadota</taxon>
        <taxon>Alphaproteobacteria</taxon>
        <taxon>Sphingomonadales</taxon>
        <taxon>Sphingomonadaceae</taxon>
        <taxon>Sphingomonas</taxon>
    </lineage>
</organism>
<evidence type="ECO:0000313" key="6">
    <source>
        <dbReference type="Proteomes" id="UP000074310"/>
    </source>
</evidence>
<keyword evidence="3" id="KW-0804">Transcription</keyword>
<comment type="caution">
    <text evidence="5">The sequence shown here is derived from an EMBL/GenBank/DDBJ whole genome shotgun (WGS) entry which is preliminary data.</text>
</comment>
<dbReference type="AlphaFoldDB" id="A0A147HZW0"/>
<dbReference type="InterPro" id="IPR012318">
    <property type="entry name" value="HTH_CRP"/>
</dbReference>
<dbReference type="InterPro" id="IPR050397">
    <property type="entry name" value="Env_Response_Regulators"/>
</dbReference>
<dbReference type="PANTHER" id="PTHR24567:SF68">
    <property type="entry name" value="DNA-BINDING TRANSCRIPTIONAL DUAL REGULATOR CRP"/>
    <property type="match status" value="1"/>
</dbReference>
<keyword evidence="1" id="KW-0805">Transcription regulation</keyword>
<evidence type="ECO:0000256" key="2">
    <source>
        <dbReference type="ARBA" id="ARBA00023125"/>
    </source>
</evidence>
<dbReference type="PANTHER" id="PTHR24567">
    <property type="entry name" value="CRP FAMILY TRANSCRIPTIONAL REGULATORY PROTEIN"/>
    <property type="match status" value="1"/>
</dbReference>
<evidence type="ECO:0000259" key="4">
    <source>
        <dbReference type="PROSITE" id="PS51063"/>
    </source>
</evidence>
<dbReference type="SMART" id="SM00419">
    <property type="entry name" value="HTH_CRP"/>
    <property type="match status" value="1"/>
</dbReference>
<dbReference type="InterPro" id="IPR014710">
    <property type="entry name" value="RmlC-like_jellyroll"/>
</dbReference>
<name>A0A147HZW0_9SPHN</name>
<accession>A0A147HZW0</accession>
<keyword evidence="6" id="KW-1185">Reference proteome</keyword>
<dbReference type="Gene3D" id="1.10.10.10">
    <property type="entry name" value="Winged helix-like DNA-binding domain superfamily/Winged helix DNA-binding domain"/>
    <property type="match status" value="1"/>
</dbReference>
<dbReference type="Proteomes" id="UP000074310">
    <property type="component" value="Unassembled WGS sequence"/>
</dbReference>
<dbReference type="InterPro" id="IPR018490">
    <property type="entry name" value="cNMP-bd_dom_sf"/>
</dbReference>
<protein>
    <recommendedName>
        <fullName evidence="4">HTH crp-type domain-containing protein</fullName>
    </recommendedName>
</protein>
<dbReference type="PROSITE" id="PS51063">
    <property type="entry name" value="HTH_CRP_2"/>
    <property type="match status" value="1"/>
</dbReference>
<evidence type="ECO:0000256" key="1">
    <source>
        <dbReference type="ARBA" id="ARBA00023015"/>
    </source>
</evidence>
<gene>
    <name evidence="5" type="ORF">NS334_11975</name>
</gene>
<dbReference type="InterPro" id="IPR000595">
    <property type="entry name" value="cNMP-bd_dom"/>
</dbReference>
<evidence type="ECO:0000313" key="5">
    <source>
        <dbReference type="EMBL" id="KTT70599.1"/>
    </source>
</evidence>
<dbReference type="GO" id="GO:0003677">
    <property type="term" value="F:DNA binding"/>
    <property type="evidence" value="ECO:0007669"/>
    <property type="project" value="UniProtKB-KW"/>
</dbReference>
<dbReference type="InterPro" id="IPR036390">
    <property type="entry name" value="WH_DNA-bd_sf"/>
</dbReference>
<proteinExistence type="predicted"/>
<sequence length="246" mass="26614">MVDRLPLHRFAEFLPLGDADMRAIRALGEPPVDYPRHGVLRREGEAPRHIYLLLSGWVGASVLLPGGERQIVKIHLPGDLLGTSSMCLARAADTLNALTPVSVSRIPLGAFGALFASSPRFAASMFLSVQRERVALMDRLAAVGRTSAIARVAALLLDLDERLRAAGLAGDDGFEMPVTQEQIGDHLGLTAVHVNRVFRQLVDGALIARNRQRIELLDLARLRSVSARQVRATTQDPGWLLGNGAA</sequence>
<dbReference type="SUPFAM" id="SSF46785">
    <property type="entry name" value="Winged helix' DNA-binding domain"/>
    <property type="match status" value="1"/>
</dbReference>
<reference evidence="5 6" key="1">
    <citation type="journal article" date="2016" name="Front. Microbiol.">
        <title>Genomic Resource of Rice Seed Associated Bacteria.</title>
        <authorList>
            <person name="Midha S."/>
            <person name="Bansal K."/>
            <person name="Sharma S."/>
            <person name="Kumar N."/>
            <person name="Patil P.P."/>
            <person name="Chaudhry V."/>
            <person name="Patil P.B."/>
        </authorList>
    </citation>
    <scope>NUCLEOTIDE SEQUENCE [LARGE SCALE GENOMIC DNA]</scope>
    <source>
        <strain evidence="5 6">NS334</strain>
    </source>
</reference>
<dbReference type="SUPFAM" id="SSF51206">
    <property type="entry name" value="cAMP-binding domain-like"/>
    <property type="match status" value="1"/>
</dbReference>